<dbReference type="Proteomes" id="UP000706039">
    <property type="component" value="Unassembled WGS sequence"/>
</dbReference>
<dbReference type="PROSITE" id="PS00061">
    <property type="entry name" value="ADH_SHORT"/>
    <property type="match status" value="1"/>
</dbReference>
<dbReference type="PANTHER" id="PTHR43976:SF16">
    <property type="entry name" value="SHORT-CHAIN DEHYDROGENASE_REDUCTASE FAMILY PROTEIN"/>
    <property type="match status" value="1"/>
</dbReference>
<protein>
    <submittedName>
        <fullName evidence="4">SDR family NAD(P)-dependent oxidoreductase</fullName>
    </submittedName>
</protein>
<keyword evidence="2" id="KW-0560">Oxidoreductase</keyword>
<dbReference type="PANTHER" id="PTHR43976">
    <property type="entry name" value="SHORT CHAIN DEHYDROGENASE"/>
    <property type="match status" value="1"/>
</dbReference>
<dbReference type="InterPro" id="IPR051911">
    <property type="entry name" value="SDR_oxidoreductase"/>
</dbReference>
<accession>A0ABS7PXU6</accession>
<dbReference type="RefSeq" id="WP_222993583.1">
    <property type="nucleotide sequence ID" value="NZ_JAINVV010000015.1"/>
</dbReference>
<evidence type="ECO:0000256" key="1">
    <source>
        <dbReference type="ARBA" id="ARBA00006484"/>
    </source>
</evidence>
<dbReference type="SUPFAM" id="SSF51735">
    <property type="entry name" value="NAD(P)-binding Rossmann-fold domains"/>
    <property type="match status" value="1"/>
</dbReference>
<organism evidence="4 5">
    <name type="scientific">Sphingomonas colocasiae</name>
    <dbReference type="NCBI Taxonomy" id="1848973"/>
    <lineage>
        <taxon>Bacteria</taxon>
        <taxon>Pseudomonadati</taxon>
        <taxon>Pseudomonadota</taxon>
        <taxon>Alphaproteobacteria</taxon>
        <taxon>Sphingomonadales</taxon>
        <taxon>Sphingomonadaceae</taxon>
        <taxon>Sphingomonas</taxon>
    </lineage>
</organism>
<evidence type="ECO:0000256" key="3">
    <source>
        <dbReference type="SAM" id="SignalP"/>
    </source>
</evidence>
<sequence>MHRLKLLLAAFAMLAVSQAALAQDAAKRRSVLVTGANSGIGLAITQYLTARGFHVYGGARKDEDLKTLNAMPNVTAVRLDVTKQADIDAAAKFVEAQGRGLYGVINNAGVAVMGELATVSDQDVQWQYDINVMGPVRLNRAFIPMLKQSKGRTAIIGSLSGFAVGHSGGAYSMTKFAVEAYAETLALELKDTGVLSGIVDPGSFKSHAREKVVIQQLTGHHDLNQPLNDEQKKVLAGVREAEAKRKDPTDVAEQVYRFLTMDKPYIHYMAAPDQTTVDRVIHVMMERTLELNTSQPAYSLSRDKLVAMVDEILAAQAKK</sequence>
<keyword evidence="3" id="KW-0732">Signal</keyword>
<dbReference type="PRINTS" id="PR00081">
    <property type="entry name" value="GDHRDH"/>
</dbReference>
<dbReference type="InterPro" id="IPR036291">
    <property type="entry name" value="NAD(P)-bd_dom_sf"/>
</dbReference>
<comment type="caution">
    <text evidence="4">The sequence shown here is derived from an EMBL/GenBank/DDBJ whole genome shotgun (WGS) entry which is preliminary data.</text>
</comment>
<feature type="signal peptide" evidence="3">
    <location>
        <begin position="1"/>
        <end position="22"/>
    </location>
</feature>
<name>A0ABS7PXU6_9SPHN</name>
<reference evidence="4 5" key="1">
    <citation type="submission" date="2021-08" db="EMBL/GenBank/DDBJ databases">
        <authorList>
            <person name="Tuo L."/>
        </authorList>
    </citation>
    <scope>NUCLEOTIDE SEQUENCE [LARGE SCALE GENOMIC DNA]</scope>
    <source>
        <strain evidence="4 5">JCM 31229</strain>
    </source>
</reference>
<dbReference type="Gene3D" id="3.40.50.720">
    <property type="entry name" value="NAD(P)-binding Rossmann-like Domain"/>
    <property type="match status" value="1"/>
</dbReference>
<feature type="chain" id="PRO_5045325073" evidence="3">
    <location>
        <begin position="23"/>
        <end position="319"/>
    </location>
</feature>
<dbReference type="EMBL" id="JAINVV010000015">
    <property type="protein sequence ID" value="MBY8826175.1"/>
    <property type="molecule type" value="Genomic_DNA"/>
</dbReference>
<gene>
    <name evidence="4" type="ORF">K7G82_27990</name>
</gene>
<evidence type="ECO:0000313" key="5">
    <source>
        <dbReference type="Proteomes" id="UP000706039"/>
    </source>
</evidence>
<dbReference type="InterPro" id="IPR020904">
    <property type="entry name" value="Sc_DH/Rdtase_CS"/>
</dbReference>
<dbReference type="InterPro" id="IPR002347">
    <property type="entry name" value="SDR_fam"/>
</dbReference>
<keyword evidence="5" id="KW-1185">Reference proteome</keyword>
<proteinExistence type="inferred from homology"/>
<evidence type="ECO:0000313" key="4">
    <source>
        <dbReference type="EMBL" id="MBY8826175.1"/>
    </source>
</evidence>
<dbReference type="Pfam" id="PF00106">
    <property type="entry name" value="adh_short"/>
    <property type="match status" value="1"/>
</dbReference>
<evidence type="ECO:0000256" key="2">
    <source>
        <dbReference type="ARBA" id="ARBA00023002"/>
    </source>
</evidence>
<comment type="similarity">
    <text evidence="1">Belongs to the short-chain dehydrogenases/reductases (SDR) family.</text>
</comment>